<evidence type="ECO:0000313" key="2">
    <source>
        <dbReference type="Proteomes" id="UP001476798"/>
    </source>
</evidence>
<evidence type="ECO:0000313" key="1">
    <source>
        <dbReference type="EMBL" id="MEQ2166585.1"/>
    </source>
</evidence>
<feature type="non-terminal residue" evidence="1">
    <location>
        <position position="1"/>
    </location>
</feature>
<name>A0ABV0N5B1_9TELE</name>
<gene>
    <name evidence="1" type="ORF">GOODEAATRI_029839</name>
</gene>
<reference evidence="1 2" key="1">
    <citation type="submission" date="2021-06" db="EMBL/GenBank/DDBJ databases">
        <authorList>
            <person name="Palmer J.M."/>
        </authorList>
    </citation>
    <scope>NUCLEOTIDE SEQUENCE [LARGE SCALE GENOMIC DNA]</scope>
    <source>
        <strain evidence="1 2">GA_2019</strain>
        <tissue evidence="1">Muscle</tissue>
    </source>
</reference>
<organism evidence="1 2">
    <name type="scientific">Goodea atripinnis</name>
    <dbReference type="NCBI Taxonomy" id="208336"/>
    <lineage>
        <taxon>Eukaryota</taxon>
        <taxon>Metazoa</taxon>
        <taxon>Chordata</taxon>
        <taxon>Craniata</taxon>
        <taxon>Vertebrata</taxon>
        <taxon>Euteleostomi</taxon>
        <taxon>Actinopterygii</taxon>
        <taxon>Neopterygii</taxon>
        <taxon>Teleostei</taxon>
        <taxon>Neoteleostei</taxon>
        <taxon>Acanthomorphata</taxon>
        <taxon>Ovalentaria</taxon>
        <taxon>Atherinomorphae</taxon>
        <taxon>Cyprinodontiformes</taxon>
        <taxon>Goodeidae</taxon>
        <taxon>Goodea</taxon>
    </lineage>
</organism>
<proteinExistence type="predicted"/>
<sequence>AFLDPPGGPCAARFRSPSEFPVWVSGFQTLSHKTLSALQRTAYLWKSQTCPS</sequence>
<accession>A0ABV0N5B1</accession>
<protein>
    <submittedName>
        <fullName evidence="1">Uncharacterized protein</fullName>
    </submittedName>
</protein>
<dbReference type="EMBL" id="JAHRIO010024522">
    <property type="protein sequence ID" value="MEQ2166585.1"/>
    <property type="molecule type" value="Genomic_DNA"/>
</dbReference>
<keyword evidence="2" id="KW-1185">Reference proteome</keyword>
<comment type="caution">
    <text evidence="1">The sequence shown here is derived from an EMBL/GenBank/DDBJ whole genome shotgun (WGS) entry which is preliminary data.</text>
</comment>
<dbReference type="Proteomes" id="UP001476798">
    <property type="component" value="Unassembled WGS sequence"/>
</dbReference>